<proteinExistence type="predicted"/>
<dbReference type="Proteomes" id="UP000051861">
    <property type="component" value="Unassembled WGS sequence"/>
</dbReference>
<name>A0A0S7XWD6_UNCSA</name>
<reference evidence="1 2" key="1">
    <citation type="journal article" date="2015" name="Microbiome">
        <title>Genomic resolution of linkages in carbon, nitrogen, and sulfur cycling among widespread estuary sediment bacteria.</title>
        <authorList>
            <person name="Baker B.J."/>
            <person name="Lazar C.S."/>
            <person name="Teske A.P."/>
            <person name="Dick G.J."/>
        </authorList>
    </citation>
    <scope>NUCLEOTIDE SEQUENCE [LARGE SCALE GENOMIC DNA]</scope>
    <source>
        <strain evidence="1">DG_54_3</strain>
    </source>
</reference>
<comment type="caution">
    <text evidence="1">The sequence shown here is derived from an EMBL/GenBank/DDBJ whole genome shotgun (WGS) entry which is preliminary data.</text>
</comment>
<dbReference type="AlphaFoldDB" id="A0A0S7XWD6"/>
<sequence length="109" mass="12285">MPALSKYLDRVDFQDKQFVGTITLKSEEIALPDGSKMALGIDDGLWMLVYQKAPHAPFKAFKYIQPENKILVDQKPGGEGDLKDFKKLVKYFFTHAKVEDLVTLLPPAS</sequence>
<gene>
    <name evidence="1" type="ORF">AMJ44_07915</name>
</gene>
<evidence type="ECO:0000313" key="2">
    <source>
        <dbReference type="Proteomes" id="UP000051861"/>
    </source>
</evidence>
<accession>A0A0S7XWD6</accession>
<evidence type="ECO:0000313" key="1">
    <source>
        <dbReference type="EMBL" id="KPJ66728.1"/>
    </source>
</evidence>
<dbReference type="EMBL" id="LIZX01000073">
    <property type="protein sequence ID" value="KPJ66728.1"/>
    <property type="molecule type" value="Genomic_DNA"/>
</dbReference>
<organism evidence="1 2">
    <name type="scientific">candidate division WOR-1 bacterium DG_54_3</name>
    <dbReference type="NCBI Taxonomy" id="1703775"/>
    <lineage>
        <taxon>Bacteria</taxon>
        <taxon>Bacillati</taxon>
        <taxon>Saganbacteria</taxon>
    </lineage>
</organism>
<protein>
    <submittedName>
        <fullName evidence="1">Uncharacterized protein</fullName>
    </submittedName>
</protein>